<evidence type="ECO:0000256" key="1">
    <source>
        <dbReference type="SAM" id="SignalP"/>
    </source>
</evidence>
<sequence>MVVVLDILMLAHFIRSFGKGQWNGAIYANSLGSSVVPCTRQTVDSLHRASPFAPNPCVPNKTITKQLKQNKRFFFQDF</sequence>
<accession>A0A2M3ZQT9</accession>
<organism evidence="2">
    <name type="scientific">Anopheles braziliensis</name>
    <dbReference type="NCBI Taxonomy" id="58242"/>
    <lineage>
        <taxon>Eukaryota</taxon>
        <taxon>Metazoa</taxon>
        <taxon>Ecdysozoa</taxon>
        <taxon>Arthropoda</taxon>
        <taxon>Hexapoda</taxon>
        <taxon>Insecta</taxon>
        <taxon>Pterygota</taxon>
        <taxon>Neoptera</taxon>
        <taxon>Endopterygota</taxon>
        <taxon>Diptera</taxon>
        <taxon>Nematocera</taxon>
        <taxon>Culicoidea</taxon>
        <taxon>Culicidae</taxon>
        <taxon>Anophelinae</taxon>
        <taxon>Anopheles</taxon>
    </lineage>
</organism>
<evidence type="ECO:0000313" key="2">
    <source>
        <dbReference type="EMBL" id="MBW30911.1"/>
    </source>
</evidence>
<feature type="chain" id="PRO_5014888870" evidence="1">
    <location>
        <begin position="17"/>
        <end position="78"/>
    </location>
</feature>
<name>A0A2M3ZQT9_9DIPT</name>
<protein>
    <submittedName>
        <fullName evidence="2">Putative secreted peptide</fullName>
    </submittedName>
</protein>
<reference evidence="2" key="1">
    <citation type="submission" date="2018-01" db="EMBL/GenBank/DDBJ databases">
        <title>An insight into the sialome of Amazonian anophelines.</title>
        <authorList>
            <person name="Ribeiro J.M."/>
            <person name="Scarpassa V."/>
            <person name="Calvo E."/>
        </authorList>
    </citation>
    <scope>NUCLEOTIDE SEQUENCE</scope>
    <source>
        <tissue evidence="2">Salivary glands</tissue>
    </source>
</reference>
<dbReference type="AlphaFoldDB" id="A0A2M3ZQT9"/>
<feature type="signal peptide" evidence="1">
    <location>
        <begin position="1"/>
        <end position="16"/>
    </location>
</feature>
<keyword evidence="1" id="KW-0732">Signal</keyword>
<dbReference type="EMBL" id="GGFM01010160">
    <property type="protein sequence ID" value="MBW30911.1"/>
    <property type="molecule type" value="Transcribed_RNA"/>
</dbReference>
<proteinExistence type="predicted"/>